<dbReference type="PANTHER" id="PTHR11091:SF0">
    <property type="entry name" value="MALATE DEHYDROGENASE"/>
    <property type="match status" value="1"/>
</dbReference>
<evidence type="ECO:0000256" key="2">
    <source>
        <dbReference type="ARBA" id="ARBA00023002"/>
    </source>
</evidence>
<evidence type="ECO:0000313" key="4">
    <source>
        <dbReference type="Proteomes" id="UP000236884"/>
    </source>
</evidence>
<keyword evidence="2 3" id="KW-0560">Oxidoreductase</keyword>
<dbReference type="KEGG" id="vgo:GJW-30_1_00128"/>
<name>A0A0S3PNV1_9BRAD</name>
<dbReference type="RefSeq" id="WP_096350495.1">
    <property type="nucleotide sequence ID" value="NZ_AP014946.1"/>
</dbReference>
<proteinExistence type="inferred from homology"/>
<dbReference type="PANTHER" id="PTHR11091">
    <property type="entry name" value="OXIDOREDUCTASE-RELATED"/>
    <property type="match status" value="1"/>
</dbReference>
<comment type="similarity">
    <text evidence="1">Belongs to the LDH2/MDH2 oxidoreductase family.</text>
</comment>
<dbReference type="InterPro" id="IPR036111">
    <property type="entry name" value="Mal/L-sulfo/L-lacto_DH-like_sf"/>
</dbReference>
<gene>
    <name evidence="3" type="primary">comC_1</name>
    <name evidence="3" type="ORF">GJW-30_1_00128</name>
</gene>
<evidence type="ECO:0000313" key="3">
    <source>
        <dbReference type="EMBL" id="BAT57621.1"/>
    </source>
</evidence>
<organism evidence="3 4">
    <name type="scientific">Variibacter gotjawalensis</name>
    <dbReference type="NCBI Taxonomy" id="1333996"/>
    <lineage>
        <taxon>Bacteria</taxon>
        <taxon>Pseudomonadati</taxon>
        <taxon>Pseudomonadota</taxon>
        <taxon>Alphaproteobacteria</taxon>
        <taxon>Hyphomicrobiales</taxon>
        <taxon>Nitrobacteraceae</taxon>
        <taxon>Variibacter</taxon>
    </lineage>
</organism>
<dbReference type="Proteomes" id="UP000236884">
    <property type="component" value="Chromosome"/>
</dbReference>
<reference evidence="3 4" key="1">
    <citation type="submission" date="2015-08" db="EMBL/GenBank/DDBJ databases">
        <title>Investigation of the bacterial diversity of lava forest soil.</title>
        <authorList>
            <person name="Lee J.S."/>
        </authorList>
    </citation>
    <scope>NUCLEOTIDE SEQUENCE [LARGE SCALE GENOMIC DNA]</scope>
    <source>
        <strain evidence="3 4">GJW-30</strain>
    </source>
</reference>
<evidence type="ECO:0000256" key="1">
    <source>
        <dbReference type="ARBA" id="ARBA00006056"/>
    </source>
</evidence>
<keyword evidence="4" id="KW-1185">Reference proteome</keyword>
<dbReference type="InterPro" id="IPR003767">
    <property type="entry name" value="Malate/L-lactate_DH-like"/>
</dbReference>
<dbReference type="EMBL" id="AP014946">
    <property type="protein sequence ID" value="BAT57621.1"/>
    <property type="molecule type" value="Genomic_DNA"/>
</dbReference>
<dbReference type="AlphaFoldDB" id="A0A0S3PNV1"/>
<dbReference type="GO" id="GO:0016491">
    <property type="term" value="F:oxidoreductase activity"/>
    <property type="evidence" value="ECO:0007669"/>
    <property type="project" value="UniProtKB-KW"/>
</dbReference>
<protein>
    <submittedName>
        <fullName evidence="3">(2R)-3-sulfolactate dehydrogenase (NADP(+))</fullName>
        <ecNumber evidence="3">1.1.1.338</ecNumber>
    </submittedName>
</protein>
<dbReference type="InterPro" id="IPR043143">
    <property type="entry name" value="Mal/L-sulf/L-lact_DH-like_NADP"/>
</dbReference>
<sequence length="327" mass="33154">MPTLSLADAEDLIASALRRCATREDNARSVARALVAAEADGQKGHGFSRVPSYAKQAKVGKVDGNAAPSAALPRPGLIAVDAAHGFAFPALDLATEMLPEVTKSQGIAAAAIKRSHHCGVAGHVVEKLAGEGLVSLVFANTPSAIAPAGGSVGIFGTNPIAFGCPLEGRAPIVIDLSLSKVARGGILAAKQRGEKIPEDWALDADGKPTTDPEAALKGTMAPLGGAKGATLALMVELLAAGLTGAQFAAEASSFLDSDGPPPGTGQLIIAVDPRAFGSAARFAVLAGMLEAQDGARLPGVRRYALRDKARRDGIVIADALKAEIQAL</sequence>
<dbReference type="OrthoDB" id="9811519at2"/>
<dbReference type="Gene3D" id="1.10.1530.10">
    <property type="match status" value="1"/>
</dbReference>
<dbReference type="EC" id="1.1.1.338" evidence="3"/>
<dbReference type="InterPro" id="IPR043144">
    <property type="entry name" value="Mal/L-sulf/L-lact_DH-like_ah"/>
</dbReference>
<dbReference type="SUPFAM" id="SSF89733">
    <property type="entry name" value="L-sulfolactate dehydrogenase-like"/>
    <property type="match status" value="1"/>
</dbReference>
<dbReference type="Gene3D" id="3.30.1370.60">
    <property type="entry name" value="Hypothetical oxidoreductase yiak, domain 2"/>
    <property type="match status" value="1"/>
</dbReference>
<dbReference type="Pfam" id="PF02615">
    <property type="entry name" value="Ldh_2"/>
    <property type="match status" value="1"/>
</dbReference>
<accession>A0A0S3PNV1</accession>